<dbReference type="InterPro" id="IPR013154">
    <property type="entry name" value="ADH-like_N"/>
</dbReference>
<dbReference type="InterPro" id="IPR011032">
    <property type="entry name" value="GroES-like_sf"/>
</dbReference>
<dbReference type="EMBL" id="KM017071">
    <property type="protein sequence ID" value="AJW29452.1"/>
    <property type="molecule type" value="Genomic_DNA"/>
</dbReference>
<dbReference type="Pfam" id="PF00107">
    <property type="entry name" value="ADH_zinc_N"/>
    <property type="match status" value="1"/>
</dbReference>
<accession>A0A0D4ZYU8</accession>
<dbReference type="PANTHER" id="PTHR45033">
    <property type="match status" value="1"/>
</dbReference>
<dbReference type="InterPro" id="IPR052711">
    <property type="entry name" value="Zinc_ADH-like"/>
</dbReference>
<dbReference type="Pfam" id="PF08240">
    <property type="entry name" value="ADH_N"/>
    <property type="match status" value="1"/>
</dbReference>
<dbReference type="Gene3D" id="3.90.180.10">
    <property type="entry name" value="Medium-chain alcohol dehydrogenases, catalytic domain"/>
    <property type="match status" value="1"/>
</dbReference>
<feature type="domain" description="Enoyl reductase (ER)" evidence="1">
    <location>
        <begin position="21"/>
        <end position="345"/>
    </location>
</feature>
<keyword evidence="2" id="KW-0560">Oxidoreductase</keyword>
<dbReference type="Gene3D" id="3.40.50.720">
    <property type="entry name" value="NAD(P)-binding Rossmann-like Domain"/>
    <property type="match status" value="1"/>
</dbReference>
<evidence type="ECO:0000259" key="1">
    <source>
        <dbReference type="SMART" id="SM00829"/>
    </source>
</evidence>
<dbReference type="InterPro" id="IPR020843">
    <property type="entry name" value="ER"/>
</dbReference>
<dbReference type="SMART" id="SM00829">
    <property type="entry name" value="PKS_ER"/>
    <property type="match status" value="1"/>
</dbReference>
<dbReference type="CDD" id="cd08276">
    <property type="entry name" value="MDR7"/>
    <property type="match status" value="1"/>
</dbReference>
<organism evidence="2">
    <name type="scientific">Sphingomonas sp. JE1</name>
    <dbReference type="NCBI Taxonomy" id="1628059"/>
    <lineage>
        <taxon>Bacteria</taxon>
        <taxon>Pseudomonadati</taxon>
        <taxon>Pseudomonadota</taxon>
        <taxon>Alphaproteobacteria</taxon>
        <taxon>Sphingomonadales</taxon>
        <taxon>Sphingomonadaceae</taxon>
        <taxon>Sphingomonas</taxon>
    </lineage>
</organism>
<dbReference type="SUPFAM" id="SSF51735">
    <property type="entry name" value="NAD(P)-binding Rossmann-fold domains"/>
    <property type="match status" value="1"/>
</dbReference>
<evidence type="ECO:0000313" key="2">
    <source>
        <dbReference type="EMBL" id="AJW29452.1"/>
    </source>
</evidence>
<keyword evidence="2" id="KW-0614">Plasmid</keyword>
<reference evidence="2" key="1">
    <citation type="submission" date="2014-06" db="EMBL/GenBank/DDBJ databases">
        <title>Molecular and ecological studies on carbamate pesticide degrading bacteria isolated from agricultural soils.</title>
        <authorList>
            <person name="Kim D.-U."/>
            <person name="Ka J.-O."/>
        </authorList>
    </citation>
    <scope>NUCLEOTIDE SEQUENCE</scope>
    <source>
        <strain evidence="2">JE1</strain>
        <plasmid evidence="2">pJE1</plasmid>
    </source>
</reference>
<dbReference type="InterPro" id="IPR036291">
    <property type="entry name" value="NAD(P)-bd_dom_sf"/>
</dbReference>
<name>A0A0D4ZYU8_9SPHN</name>
<proteinExistence type="predicted"/>
<dbReference type="AlphaFoldDB" id="A0A0D4ZYU8"/>
<dbReference type="InterPro" id="IPR013149">
    <property type="entry name" value="ADH-like_C"/>
</dbReference>
<dbReference type="GO" id="GO:0004022">
    <property type="term" value="F:alcohol dehydrogenase (NAD+) activity"/>
    <property type="evidence" value="ECO:0007669"/>
    <property type="project" value="UniProtKB-EC"/>
</dbReference>
<protein>
    <submittedName>
        <fullName evidence="2">Alcohol dehydrogenase</fullName>
        <ecNumber evidence="2">1.1.1.1</ecNumber>
    </submittedName>
</protein>
<sequence length="347" mass="35783">MPEALQQEHPVKAFQIGQQNGIEALAATSRPDPVAGPGQAIVAPRLISLNNRDVQIIRGSYGARKPDERIPVSEGVGEVLSVGEGVTQVKPGDRVISGHFVNWAGGDFGYHAFGHDIGVTHDGWLAEKVAIPAASLIRVPDAIGDEDAAALAAAGLTAWNALVEVGKVKAGDLVLCLGTGGVAIFALQIAKANGARVAITSSSDEKLELARQLGADITINYRTHADWAAELMAQTGNAGADIVIETGGQGTLSQSIAAAAVNGRVIIIGVTAGQSMALPNYGTIIGKNLTLKGIANGSRAMLVALVRAVETNGIKTVVNKVFPFDQAPEAYAYLAAAGHVGKVMIQL</sequence>
<dbReference type="EC" id="1.1.1.1" evidence="2"/>
<gene>
    <name evidence="2" type="ORF">pJE1_030</name>
</gene>
<geneLocation type="plasmid" evidence="2">
    <name>pJE1</name>
</geneLocation>
<dbReference type="PANTHER" id="PTHR45033:SF2">
    <property type="entry name" value="ZINC-TYPE ALCOHOL DEHYDROGENASE-LIKE PROTEIN C1773.06C"/>
    <property type="match status" value="1"/>
</dbReference>
<dbReference type="SUPFAM" id="SSF50129">
    <property type="entry name" value="GroES-like"/>
    <property type="match status" value="1"/>
</dbReference>